<accession>A0A667HUA3</accession>
<dbReference type="InterPro" id="IPR035042">
    <property type="entry name" value="SHE_SH2"/>
</dbReference>
<keyword evidence="1" id="KW-0597">Phosphoprotein</keyword>
<evidence type="ECO:0000256" key="3">
    <source>
        <dbReference type="ARBA" id="ARBA00074793"/>
    </source>
</evidence>
<name>A0A667HUA3_LYNCA</name>
<evidence type="ECO:0000256" key="1">
    <source>
        <dbReference type="ARBA" id="ARBA00022553"/>
    </source>
</evidence>
<evidence type="ECO:0000256" key="4">
    <source>
        <dbReference type="PROSITE-ProRule" id="PRU00191"/>
    </source>
</evidence>
<reference evidence="7" key="1">
    <citation type="submission" date="2025-08" db="UniProtKB">
        <authorList>
            <consortium name="Ensembl"/>
        </authorList>
    </citation>
    <scope>IDENTIFICATION</scope>
</reference>
<dbReference type="SMART" id="SM00252">
    <property type="entry name" value="SH2"/>
    <property type="match status" value="1"/>
</dbReference>
<keyword evidence="8" id="KW-1185">Reference proteome</keyword>
<feature type="compositionally biased region" description="Basic and acidic residues" evidence="5">
    <location>
        <begin position="282"/>
        <end position="305"/>
    </location>
</feature>
<feature type="compositionally biased region" description="Basic and acidic residues" evidence="5">
    <location>
        <begin position="352"/>
        <end position="362"/>
    </location>
</feature>
<dbReference type="Proteomes" id="UP000472241">
    <property type="component" value="Unplaced"/>
</dbReference>
<dbReference type="InterPro" id="IPR036860">
    <property type="entry name" value="SH2_dom_sf"/>
</dbReference>
<evidence type="ECO:0000256" key="5">
    <source>
        <dbReference type="SAM" id="MobiDB-lite"/>
    </source>
</evidence>
<dbReference type="PANTHER" id="PTHR15127">
    <property type="entry name" value="HEAVYWEIGHT, ISOFORM A"/>
    <property type="match status" value="1"/>
</dbReference>
<reference evidence="7" key="2">
    <citation type="submission" date="2025-09" db="UniProtKB">
        <authorList>
            <consortium name="Ensembl"/>
        </authorList>
    </citation>
    <scope>IDENTIFICATION</scope>
</reference>
<protein>
    <recommendedName>
        <fullName evidence="3">SH2 domain-containing adapter protein E</fullName>
    </recommendedName>
</protein>
<feature type="region of interest" description="Disordered" evidence="5">
    <location>
        <begin position="20"/>
        <end position="214"/>
    </location>
</feature>
<dbReference type="Gene3D" id="3.30.505.10">
    <property type="entry name" value="SH2 domain"/>
    <property type="match status" value="1"/>
</dbReference>
<feature type="compositionally biased region" description="Basic and acidic residues" evidence="5">
    <location>
        <begin position="190"/>
        <end position="205"/>
    </location>
</feature>
<feature type="region of interest" description="Disordered" evidence="5">
    <location>
        <begin position="236"/>
        <end position="305"/>
    </location>
</feature>
<gene>
    <name evidence="7" type="primary">SHE</name>
</gene>
<feature type="compositionally biased region" description="Basic and acidic residues" evidence="5">
    <location>
        <begin position="324"/>
        <end position="335"/>
    </location>
</feature>
<dbReference type="PROSITE" id="PS50001">
    <property type="entry name" value="SH2"/>
    <property type="match status" value="1"/>
</dbReference>
<proteinExistence type="predicted"/>
<dbReference type="FunFam" id="3.30.505.10:FF:000067">
    <property type="entry name" value="Src homology 2 domain-containing E"/>
    <property type="match status" value="1"/>
</dbReference>
<dbReference type="Pfam" id="PF00017">
    <property type="entry name" value="SH2"/>
    <property type="match status" value="1"/>
</dbReference>
<dbReference type="AlphaFoldDB" id="A0A667HUA3"/>
<feature type="domain" description="SH2" evidence="6">
    <location>
        <begin position="372"/>
        <end position="467"/>
    </location>
</feature>
<evidence type="ECO:0000256" key="2">
    <source>
        <dbReference type="ARBA" id="ARBA00022999"/>
    </source>
</evidence>
<evidence type="ECO:0000313" key="7">
    <source>
        <dbReference type="Ensembl" id="ENSLCNP00005030184.1"/>
    </source>
</evidence>
<dbReference type="InterPro" id="IPR051846">
    <property type="entry name" value="SH2_domain_adapters"/>
</dbReference>
<keyword evidence="2 4" id="KW-0727">SH2 domain</keyword>
<dbReference type="PRINTS" id="PR00401">
    <property type="entry name" value="SH2DOMAIN"/>
</dbReference>
<feature type="compositionally biased region" description="Low complexity" evidence="5">
    <location>
        <begin position="148"/>
        <end position="165"/>
    </location>
</feature>
<organism evidence="7 8">
    <name type="scientific">Lynx canadensis</name>
    <name type="common">Canada lynx</name>
    <name type="synonym">Felis canadensis</name>
    <dbReference type="NCBI Taxonomy" id="61383"/>
    <lineage>
        <taxon>Eukaryota</taxon>
        <taxon>Metazoa</taxon>
        <taxon>Chordata</taxon>
        <taxon>Craniata</taxon>
        <taxon>Vertebrata</taxon>
        <taxon>Euteleostomi</taxon>
        <taxon>Mammalia</taxon>
        <taxon>Eutheria</taxon>
        <taxon>Laurasiatheria</taxon>
        <taxon>Carnivora</taxon>
        <taxon>Feliformia</taxon>
        <taxon>Felidae</taxon>
        <taxon>Felinae</taxon>
        <taxon>Lynx</taxon>
    </lineage>
</organism>
<dbReference type="GO" id="GO:0001784">
    <property type="term" value="F:phosphotyrosine residue binding"/>
    <property type="evidence" value="ECO:0007669"/>
    <property type="project" value="TreeGrafter"/>
</dbReference>
<dbReference type="Ensembl" id="ENSLCNT00005033687.1">
    <property type="protein sequence ID" value="ENSLCNP00005030184.1"/>
    <property type="gene ID" value="ENSLCNG00005019655.1"/>
</dbReference>
<dbReference type="PANTHER" id="PTHR15127:SF29">
    <property type="entry name" value="SH2 DOMAIN-CONTAINING ADAPTER PROTEIN E"/>
    <property type="match status" value="1"/>
</dbReference>
<evidence type="ECO:0000259" key="6">
    <source>
        <dbReference type="PROSITE" id="PS50001"/>
    </source>
</evidence>
<feature type="compositionally biased region" description="Gly residues" evidence="5">
    <location>
        <begin position="67"/>
        <end position="77"/>
    </location>
</feature>
<evidence type="ECO:0000313" key="8">
    <source>
        <dbReference type="Proteomes" id="UP000472241"/>
    </source>
</evidence>
<dbReference type="SUPFAM" id="SSF55550">
    <property type="entry name" value="SH2 domain"/>
    <property type="match status" value="1"/>
</dbReference>
<dbReference type="CDD" id="cd10391">
    <property type="entry name" value="SH2_SHE"/>
    <property type="match status" value="1"/>
</dbReference>
<dbReference type="InterPro" id="IPR000980">
    <property type="entry name" value="SH2"/>
</dbReference>
<feature type="compositionally biased region" description="Gly residues" evidence="5">
    <location>
        <begin position="136"/>
        <end position="147"/>
    </location>
</feature>
<sequence length="472" mass="50418">APRPPAPRAPPMAARWFKEFPLNLKTASERARPGGGGGRLRKNSEAGGAAPAPGKGRKNSAAELGSGRAGGGGGGGAPRDSRPPRDGLQGLIQAAAGKGRKNSRAAEDEPHRGVARSAGCSTYISRLIKVDAQEKNGGGGGGGGSGSPGSSASSSASSSPASLGPEPDKGKVVRQQDTVIILEDYADPYDATRTKGQRDAERVGENDGYMEPYDAQQMITEIRRRGSKDPLVKALQLLDGPCEAGDTGTKSETSAKRRSSKDLLGKPPQLYDTPYEPTDGGPRTEERRTRLPAGDERPAAEYEQPWEWKKEQIARALSVQFEGSERPSVKEDAVRPHPRQKSWTPKVLKPAASEHGEGEKVDPALPLGKQPWYHGAITRAEAESRLQPCREAAYLVRSSESGSSRYTIALKTSQGCVHIIVAQTKDSKYTLDQTSAVFGSIPEVVHHYSSEKLPFKGAEHMTLLHPVHSKLH</sequence>
<feature type="region of interest" description="Disordered" evidence="5">
    <location>
        <begin position="324"/>
        <end position="367"/>
    </location>
</feature>